<dbReference type="GO" id="GO:0006897">
    <property type="term" value="P:endocytosis"/>
    <property type="evidence" value="ECO:0007669"/>
    <property type="project" value="UniProtKB-KW"/>
</dbReference>
<organism evidence="10 11">
    <name type="scientific">Oryzias latipes</name>
    <name type="common">Japanese rice fish</name>
    <name type="synonym">Japanese killifish</name>
    <dbReference type="NCBI Taxonomy" id="8090"/>
    <lineage>
        <taxon>Eukaryota</taxon>
        <taxon>Metazoa</taxon>
        <taxon>Chordata</taxon>
        <taxon>Craniata</taxon>
        <taxon>Vertebrata</taxon>
        <taxon>Euteleostomi</taxon>
        <taxon>Actinopterygii</taxon>
        <taxon>Neopterygii</taxon>
        <taxon>Teleostei</taxon>
        <taxon>Neoteleostei</taxon>
        <taxon>Acanthomorphata</taxon>
        <taxon>Ovalentaria</taxon>
        <taxon>Atherinomorphae</taxon>
        <taxon>Beloniformes</taxon>
        <taxon>Adrianichthyidae</taxon>
        <taxon>Oryziinae</taxon>
        <taxon>Oryzias</taxon>
    </lineage>
</organism>
<reference evidence="10 11" key="1">
    <citation type="journal article" date="2007" name="Nature">
        <title>The medaka draft genome and insights into vertebrate genome evolution.</title>
        <authorList>
            <person name="Kasahara M."/>
            <person name="Naruse K."/>
            <person name="Sasaki S."/>
            <person name="Nakatani Y."/>
            <person name="Qu W."/>
            <person name="Ahsan B."/>
            <person name="Yamada T."/>
            <person name="Nagayasu Y."/>
            <person name="Doi K."/>
            <person name="Kasai Y."/>
            <person name="Jindo T."/>
            <person name="Kobayashi D."/>
            <person name="Shimada A."/>
            <person name="Toyoda A."/>
            <person name="Kuroki Y."/>
            <person name="Fujiyama A."/>
            <person name="Sasaki T."/>
            <person name="Shimizu A."/>
            <person name="Asakawa S."/>
            <person name="Shimizu N."/>
            <person name="Hashimoto S."/>
            <person name="Yang J."/>
            <person name="Lee Y."/>
            <person name="Matsushima K."/>
            <person name="Sugano S."/>
            <person name="Sakaizumi M."/>
            <person name="Narita T."/>
            <person name="Ohishi K."/>
            <person name="Haga S."/>
            <person name="Ohta F."/>
            <person name="Nomoto H."/>
            <person name="Nogata K."/>
            <person name="Morishita T."/>
            <person name="Endo T."/>
            <person name="Shin-I T."/>
            <person name="Takeda H."/>
            <person name="Morishita S."/>
            <person name="Kohara Y."/>
        </authorList>
    </citation>
    <scope>NUCLEOTIDE SEQUENCE [LARGE SCALE GENOMIC DNA]</scope>
    <source>
        <strain evidence="10 11">Hd-rR</strain>
    </source>
</reference>
<evidence type="ECO:0000259" key="9">
    <source>
        <dbReference type="Pfam" id="PF16515"/>
    </source>
</evidence>
<keyword evidence="4" id="KW-0254">Endocytosis</keyword>
<keyword evidence="11" id="KW-1185">Reference proteome</keyword>
<evidence type="ECO:0000313" key="10">
    <source>
        <dbReference type="Ensembl" id="ENSORLP00000001913.2"/>
    </source>
</evidence>
<evidence type="ECO:0000256" key="5">
    <source>
        <dbReference type="ARBA" id="ARBA00023054"/>
    </source>
</evidence>
<dbReference type="PANTHER" id="PTHR10407:SF10">
    <property type="entry name" value="HUNTINGTIN-INTERACTING PROTEIN 1-RELATED PROTEIN"/>
    <property type="match status" value="1"/>
</dbReference>
<dbReference type="InterPro" id="IPR011417">
    <property type="entry name" value="ANTH_dom"/>
</dbReference>
<dbReference type="Gene3D" id="6.10.250.920">
    <property type="match status" value="1"/>
</dbReference>
<dbReference type="GO" id="GO:0030276">
    <property type="term" value="F:clathrin binding"/>
    <property type="evidence" value="ECO:0007669"/>
    <property type="project" value="InterPro"/>
</dbReference>
<evidence type="ECO:0000313" key="11">
    <source>
        <dbReference type="Proteomes" id="UP000001038"/>
    </source>
</evidence>
<dbReference type="eggNOG" id="KOG0980">
    <property type="taxonomic scope" value="Eukaryota"/>
</dbReference>
<dbReference type="Gene3D" id="1.20.5.1700">
    <property type="match status" value="1"/>
</dbReference>
<dbReference type="Pfam" id="PF16515">
    <property type="entry name" value="HIP1_clath_bdg"/>
    <property type="match status" value="1"/>
</dbReference>
<dbReference type="Ensembl" id="ENSORLT00000001914.2">
    <property type="protein sequence ID" value="ENSORLP00000001913.2"/>
    <property type="gene ID" value="ENSORLG00000001544.2"/>
</dbReference>
<feature type="domain" description="AP180 N-terminal homology (ANTH)" evidence="8">
    <location>
        <begin position="4"/>
        <end position="115"/>
    </location>
</feature>
<dbReference type="Proteomes" id="UP000001038">
    <property type="component" value="Chromosome 12"/>
</dbReference>
<keyword evidence="6" id="KW-0009">Actin-binding</keyword>
<dbReference type="STRING" id="8090.ENSORLP00000001913"/>
<dbReference type="Bgee" id="ENSORLG00000001544">
    <property type="expression patterns" value="Expressed in blastula and 13 other cell types or tissues"/>
</dbReference>
<accession>H2L7U6</accession>
<evidence type="ECO:0000256" key="2">
    <source>
        <dbReference type="ARBA" id="ARBA00010135"/>
    </source>
</evidence>
<comment type="similarity">
    <text evidence="2">Belongs to the SLA2 family.</text>
</comment>
<dbReference type="PANTHER" id="PTHR10407">
    <property type="entry name" value="HUNTINGTIN INTERACTING PROTEIN 1"/>
    <property type="match status" value="1"/>
</dbReference>
<dbReference type="FunFam" id="1.20.5.1700:FF:000002">
    <property type="entry name" value="Huntingtin interacting protein 1"/>
    <property type="match status" value="1"/>
</dbReference>
<evidence type="ECO:0000256" key="3">
    <source>
        <dbReference type="ARBA" id="ARBA00022490"/>
    </source>
</evidence>
<reference evidence="10" key="2">
    <citation type="submission" date="2025-08" db="UniProtKB">
        <authorList>
            <consortium name="Ensembl"/>
        </authorList>
    </citation>
    <scope>IDENTIFICATION</scope>
    <source>
        <strain evidence="10">Hd-rR</strain>
    </source>
</reference>
<evidence type="ECO:0000256" key="1">
    <source>
        <dbReference type="ARBA" id="ARBA00004496"/>
    </source>
</evidence>
<feature type="coiled-coil region" evidence="7">
    <location>
        <begin position="258"/>
        <end position="285"/>
    </location>
</feature>
<evidence type="ECO:0000256" key="7">
    <source>
        <dbReference type="SAM" id="Coils"/>
    </source>
</evidence>
<sequence length="289" mass="33415">MTQELLDSLDAGLKMAETVLRQLDANGAKSTTPAGQCRLTPLIPLILDSSFLYHFSVRLMFKLHSVLLGHRERFRDLFMLTQFYKRAREMEFFKSVIQIPDLPDEPPNFLRAAALAEYKKPVVVMPGEDYQEEEVETHPEFETETDGWRREMEPLKPEIQIIKNEQAQKSVIELTTQLSHLEAELDVQRTHNQVALIENEHLRMEVEALRAANVVGVGAQIRAQAAELRFSQLKDRHAELVTSHADLMKKNAEAVRMLSSSKQEQDDLLRTKMNLEKELENLRWDRQNK</sequence>
<keyword evidence="5 7" id="KW-0175">Coiled coil</keyword>
<reference evidence="10" key="3">
    <citation type="submission" date="2025-09" db="UniProtKB">
        <authorList>
            <consortium name="Ensembl"/>
        </authorList>
    </citation>
    <scope>IDENTIFICATION</scope>
    <source>
        <strain evidence="10">Hd-rR</strain>
    </source>
</reference>
<dbReference type="Pfam" id="PF07651">
    <property type="entry name" value="ANTH"/>
    <property type="match status" value="1"/>
</dbReference>
<dbReference type="GO" id="GO:0005543">
    <property type="term" value="F:phospholipid binding"/>
    <property type="evidence" value="ECO:0007669"/>
    <property type="project" value="InterPro"/>
</dbReference>
<name>H2L7U6_ORYLA</name>
<evidence type="ECO:0000256" key="6">
    <source>
        <dbReference type="ARBA" id="ARBA00023203"/>
    </source>
</evidence>
<feature type="domain" description="Huntingtin-interacting protein 1 clathrin-binding" evidence="9">
    <location>
        <begin position="244"/>
        <end position="289"/>
    </location>
</feature>
<proteinExistence type="inferred from homology"/>
<dbReference type="GO" id="GO:0005737">
    <property type="term" value="C:cytoplasm"/>
    <property type="evidence" value="ECO:0007669"/>
    <property type="project" value="UniProtKB-SubCell"/>
</dbReference>
<dbReference type="GO" id="GO:0003779">
    <property type="term" value="F:actin binding"/>
    <property type="evidence" value="ECO:0007669"/>
    <property type="project" value="UniProtKB-KW"/>
</dbReference>
<dbReference type="AlphaFoldDB" id="H2L7U6"/>
<dbReference type="InterPro" id="IPR032422">
    <property type="entry name" value="HIP1_clath-bd"/>
</dbReference>
<dbReference type="GeneTree" id="ENSGT00940000153594"/>
<comment type="subcellular location">
    <subcellularLocation>
        <location evidence="1">Cytoplasm</location>
    </subcellularLocation>
</comment>
<protein>
    <submittedName>
        <fullName evidence="10">Huntingtin interacting protein 1 related a</fullName>
    </submittedName>
</protein>
<dbReference type="InParanoid" id="H2L7U6"/>
<keyword evidence="3" id="KW-0963">Cytoplasm</keyword>
<evidence type="ECO:0000259" key="8">
    <source>
        <dbReference type="Pfam" id="PF07651"/>
    </source>
</evidence>
<dbReference type="HOGENOM" id="CLU_006034_0_0_1"/>
<dbReference type="InterPro" id="IPR030224">
    <property type="entry name" value="Sla2_fam"/>
</dbReference>
<evidence type="ECO:0000256" key="4">
    <source>
        <dbReference type="ARBA" id="ARBA00022583"/>
    </source>
</evidence>